<organism evidence="2 3">
    <name type="scientific">Emergencia timonensis</name>
    <dbReference type="NCBI Taxonomy" id="1776384"/>
    <lineage>
        <taxon>Bacteria</taxon>
        <taxon>Bacillati</taxon>
        <taxon>Bacillota</taxon>
        <taxon>Clostridia</taxon>
        <taxon>Peptostreptococcales</taxon>
        <taxon>Anaerovoracaceae</taxon>
        <taxon>Emergencia</taxon>
    </lineage>
</organism>
<evidence type="ECO:0000313" key="3">
    <source>
        <dbReference type="Proteomes" id="UP000284841"/>
    </source>
</evidence>
<reference evidence="2 3" key="1">
    <citation type="submission" date="2018-08" db="EMBL/GenBank/DDBJ databases">
        <title>A genome reference for cultivated species of the human gut microbiota.</title>
        <authorList>
            <person name="Zou Y."/>
            <person name="Xue W."/>
            <person name="Luo G."/>
        </authorList>
    </citation>
    <scope>NUCLEOTIDE SEQUENCE [LARGE SCALE GENOMIC DNA]</scope>
    <source>
        <strain evidence="2 3">AM07-24</strain>
    </source>
</reference>
<evidence type="ECO:0000259" key="1">
    <source>
        <dbReference type="PROSITE" id="PS51332"/>
    </source>
</evidence>
<feature type="domain" description="B12-binding" evidence="1">
    <location>
        <begin position="453"/>
        <end position="582"/>
    </location>
</feature>
<sequence>MDIKINRRFNEKELPDMKTIKADAKKIASNITIGETLFMKKYGVRSEAEYKRKMMDAGKIMKHSVIGWNSWTVTEEGIRKVYDSLVEAGSSIDRLGICCDWIMGVPEEYRDRFQASGSLIFHSQEEWNAIGQVVPVNPHLGDHMIGSLNSVENVTNGLTAGVTTIGNLAQYFTYEYPGLDMEAYRTEDYVKAMAIMGEFKDRGVCMHCNLDDGYGAQFHDVANLLGWAKLERYIAEDLMGGRVAHCYGNLFSDSMLRVVFNRAITMIDKYHTPGTFVNGNTIDYGASLPRNYAALTSYAIADVACQLTYPSGYAVAPVPYTEAIRIPAPEEIVEAQLSMDMVIEKAPYYARYIDWDKINADAELLATGANVFFERVMNALDDLGVDTCHAGEIAAVLKAIGPEQLEVAFGAGGREKEAMRGRVPIRPTSIVQTIKKIENDALSKQKFENEGPLQGVNVVVGSTDVHEFGKEVIRNVLRKAGAAVFDLGTSVSISEIADTLIETGSSIVCMSTYNGMAYSFARDLTAALKDAGLADTHVLMGGRLNEAMDGSDVPIDVTDKLIKMGVNADNDIDTIVGTVGSYAGISFKSE</sequence>
<evidence type="ECO:0000313" key="2">
    <source>
        <dbReference type="EMBL" id="RHJ87213.1"/>
    </source>
</evidence>
<name>A0A415E0U5_9FIRM</name>
<dbReference type="InterPro" id="IPR006158">
    <property type="entry name" value="Cobalamin-bd"/>
</dbReference>
<dbReference type="GO" id="GO:0046872">
    <property type="term" value="F:metal ion binding"/>
    <property type="evidence" value="ECO:0007669"/>
    <property type="project" value="InterPro"/>
</dbReference>
<dbReference type="Pfam" id="PF02310">
    <property type="entry name" value="B12-binding"/>
    <property type="match status" value="1"/>
</dbReference>
<dbReference type="AlphaFoldDB" id="A0A415E0U5"/>
<comment type="caution">
    <text evidence="2">The sequence shown here is derived from an EMBL/GenBank/DDBJ whole genome shotgun (WGS) entry which is preliminary data.</text>
</comment>
<proteinExistence type="predicted"/>
<dbReference type="OrthoDB" id="5888at2"/>
<dbReference type="Gene3D" id="3.40.50.280">
    <property type="entry name" value="Cobalamin-binding domain"/>
    <property type="match status" value="1"/>
</dbReference>
<accession>A0A415E0U5</accession>
<dbReference type="GeneID" id="83003083"/>
<dbReference type="PROSITE" id="PS51332">
    <property type="entry name" value="B12_BINDING"/>
    <property type="match status" value="1"/>
</dbReference>
<dbReference type="RefSeq" id="WP_067533898.1">
    <property type="nucleotide sequence ID" value="NZ_AP025567.1"/>
</dbReference>
<keyword evidence="3" id="KW-1185">Reference proteome</keyword>
<dbReference type="SUPFAM" id="SSF52242">
    <property type="entry name" value="Cobalamin (vitamin B12)-binding domain"/>
    <property type="match status" value="1"/>
</dbReference>
<dbReference type="EMBL" id="QRMS01000003">
    <property type="protein sequence ID" value="RHJ87213.1"/>
    <property type="molecule type" value="Genomic_DNA"/>
</dbReference>
<dbReference type="STRING" id="1776384.GCA_900086585_00680"/>
<dbReference type="GO" id="GO:0031419">
    <property type="term" value="F:cobalamin binding"/>
    <property type="evidence" value="ECO:0007669"/>
    <property type="project" value="InterPro"/>
</dbReference>
<protein>
    <submittedName>
        <fullName evidence="2">Methylmalonyl-CoA mutase</fullName>
    </submittedName>
</protein>
<dbReference type="InterPro" id="IPR036724">
    <property type="entry name" value="Cobalamin-bd_sf"/>
</dbReference>
<dbReference type="Proteomes" id="UP000284841">
    <property type="component" value="Unassembled WGS sequence"/>
</dbReference>
<gene>
    <name evidence="2" type="ORF">DW099_10960</name>
</gene>